<protein>
    <submittedName>
        <fullName evidence="3">Adenylate cyclase</fullName>
    </submittedName>
</protein>
<dbReference type="RefSeq" id="WP_123608345.1">
    <property type="nucleotide sequence ID" value="NZ_RJVG01000002.1"/>
</dbReference>
<feature type="active site" description="Proton acceptor" evidence="1">
    <location>
        <position position="28"/>
    </location>
</feature>
<feature type="domain" description="CYTH" evidence="2">
    <location>
        <begin position="1"/>
        <end position="158"/>
    </location>
</feature>
<dbReference type="Proteomes" id="UP000273083">
    <property type="component" value="Unassembled WGS sequence"/>
</dbReference>
<accession>A0A3N1XVM7</accession>
<proteinExistence type="predicted"/>
<keyword evidence="4" id="KW-1185">Reference proteome</keyword>
<dbReference type="OrthoDB" id="9805588at2"/>
<organism evidence="3 4">
    <name type="scientific">Mobilisporobacter senegalensis</name>
    <dbReference type="NCBI Taxonomy" id="1329262"/>
    <lineage>
        <taxon>Bacteria</taxon>
        <taxon>Bacillati</taxon>
        <taxon>Bacillota</taxon>
        <taxon>Clostridia</taxon>
        <taxon>Lachnospirales</taxon>
        <taxon>Lachnospiraceae</taxon>
        <taxon>Mobilisporobacter</taxon>
    </lineage>
</organism>
<dbReference type="PROSITE" id="PS51707">
    <property type="entry name" value="CYTH"/>
    <property type="match status" value="1"/>
</dbReference>
<dbReference type="PANTHER" id="PTHR40114">
    <property type="entry name" value="SLR0698 PROTEIN"/>
    <property type="match status" value="1"/>
</dbReference>
<dbReference type="InterPro" id="IPR033469">
    <property type="entry name" value="CYTH-like_dom_sf"/>
</dbReference>
<evidence type="ECO:0000313" key="4">
    <source>
        <dbReference type="Proteomes" id="UP000273083"/>
    </source>
</evidence>
<dbReference type="Gene3D" id="2.40.320.10">
    <property type="entry name" value="Hypothetical Protein Pfu-838710-001"/>
    <property type="match status" value="1"/>
</dbReference>
<evidence type="ECO:0000313" key="3">
    <source>
        <dbReference type="EMBL" id="ROR30656.1"/>
    </source>
</evidence>
<dbReference type="InterPro" id="IPR023577">
    <property type="entry name" value="CYTH_domain"/>
</dbReference>
<name>A0A3N1XVM7_9FIRM</name>
<dbReference type="PIRSF" id="PIRSF016487">
    <property type="entry name" value="CYTH_UCP016487"/>
    <property type="match status" value="1"/>
</dbReference>
<reference evidence="3 4" key="1">
    <citation type="submission" date="2018-11" db="EMBL/GenBank/DDBJ databases">
        <title>Genomic Encyclopedia of Type Strains, Phase IV (KMG-IV): sequencing the most valuable type-strain genomes for metagenomic binning, comparative biology and taxonomic classification.</title>
        <authorList>
            <person name="Goeker M."/>
        </authorList>
    </citation>
    <scope>NUCLEOTIDE SEQUENCE [LARGE SCALE GENOMIC DNA]</scope>
    <source>
        <strain evidence="3 4">DSM 26537</strain>
    </source>
</reference>
<dbReference type="SUPFAM" id="SSF55154">
    <property type="entry name" value="CYTH-like phosphatases"/>
    <property type="match status" value="1"/>
</dbReference>
<dbReference type="InterPro" id="IPR012042">
    <property type="entry name" value="NeuTTM/CthTTM-like"/>
</dbReference>
<dbReference type="CDD" id="cd07761">
    <property type="entry name" value="CYTH-like_CthTTM-like"/>
    <property type="match status" value="1"/>
</dbReference>
<dbReference type="PANTHER" id="PTHR40114:SF1">
    <property type="entry name" value="SLR0698 PROTEIN"/>
    <property type="match status" value="1"/>
</dbReference>
<comment type="caution">
    <text evidence="3">The sequence shown here is derived from an EMBL/GenBank/DDBJ whole genome shotgun (WGS) entry which is preliminary data.</text>
</comment>
<dbReference type="SMART" id="SM01118">
    <property type="entry name" value="CYTH"/>
    <property type="match status" value="1"/>
</dbReference>
<gene>
    <name evidence="3" type="ORF">EDD66_102310</name>
</gene>
<sequence>MEIEKKYKIRQLPENLHNYPRKKIEQGYLCSDPTIRIRKSNEEYILTYKSKYGLDPELLQTGCVSNEVEVPLSEEGYEHLKEKVDNYMVYKTRYLIPLGEGLKAELDIFEERLKGLVFVEVEFPSADIAVKFKPPEWFGEEISFDHRFKNTYLSTVENMKELGENI</sequence>
<evidence type="ECO:0000256" key="1">
    <source>
        <dbReference type="PIRSR" id="PIRSR016487-1"/>
    </source>
</evidence>
<evidence type="ECO:0000259" key="2">
    <source>
        <dbReference type="PROSITE" id="PS51707"/>
    </source>
</evidence>
<dbReference type="AlphaFoldDB" id="A0A3N1XVM7"/>
<dbReference type="EMBL" id="RJVG01000002">
    <property type="protein sequence ID" value="ROR30656.1"/>
    <property type="molecule type" value="Genomic_DNA"/>
</dbReference>